<dbReference type="Proteomes" id="UP001595796">
    <property type="component" value="Unassembled WGS sequence"/>
</dbReference>
<comment type="similarity">
    <text evidence="1">Belongs to the amidase family.</text>
</comment>
<dbReference type="SUPFAM" id="SSF75304">
    <property type="entry name" value="Amidase signature (AS) enzymes"/>
    <property type="match status" value="1"/>
</dbReference>
<dbReference type="InterPro" id="IPR023631">
    <property type="entry name" value="Amidase_dom"/>
</dbReference>
<organism evidence="3 4">
    <name type="scientific">Flaviflagellibacter deserti</name>
    <dbReference type="NCBI Taxonomy" id="2267266"/>
    <lineage>
        <taxon>Bacteria</taxon>
        <taxon>Pseudomonadati</taxon>
        <taxon>Pseudomonadota</taxon>
        <taxon>Alphaproteobacteria</taxon>
        <taxon>Hyphomicrobiales</taxon>
        <taxon>Flaviflagellibacter</taxon>
    </lineage>
</organism>
<evidence type="ECO:0000259" key="2">
    <source>
        <dbReference type="Pfam" id="PF01425"/>
    </source>
</evidence>
<name>A0ABV9Z1G5_9HYPH</name>
<evidence type="ECO:0000313" key="3">
    <source>
        <dbReference type="EMBL" id="MFC5067394.1"/>
    </source>
</evidence>
<gene>
    <name evidence="3" type="ORF">ACFPFW_05125</name>
</gene>
<dbReference type="Pfam" id="PF01425">
    <property type="entry name" value="Amidase"/>
    <property type="match status" value="1"/>
</dbReference>
<evidence type="ECO:0000313" key="4">
    <source>
        <dbReference type="Proteomes" id="UP001595796"/>
    </source>
</evidence>
<reference evidence="4" key="1">
    <citation type="journal article" date="2019" name="Int. J. Syst. Evol. Microbiol.">
        <title>The Global Catalogue of Microorganisms (GCM) 10K type strain sequencing project: providing services to taxonomists for standard genome sequencing and annotation.</title>
        <authorList>
            <consortium name="The Broad Institute Genomics Platform"/>
            <consortium name="The Broad Institute Genome Sequencing Center for Infectious Disease"/>
            <person name="Wu L."/>
            <person name="Ma J."/>
        </authorList>
    </citation>
    <scope>NUCLEOTIDE SEQUENCE [LARGE SCALE GENOMIC DNA]</scope>
    <source>
        <strain evidence="4">CGMCC 1.16444</strain>
    </source>
</reference>
<dbReference type="EMBL" id="JBHSJF010000005">
    <property type="protein sequence ID" value="MFC5067394.1"/>
    <property type="molecule type" value="Genomic_DNA"/>
</dbReference>
<keyword evidence="4" id="KW-1185">Reference proteome</keyword>
<dbReference type="InterPro" id="IPR000120">
    <property type="entry name" value="Amidase"/>
</dbReference>
<dbReference type="RefSeq" id="WP_114958452.1">
    <property type="nucleotide sequence ID" value="NZ_JBHSJF010000005.1"/>
</dbReference>
<feature type="domain" description="Amidase" evidence="2">
    <location>
        <begin position="49"/>
        <end position="411"/>
    </location>
</feature>
<protein>
    <submittedName>
        <fullName evidence="3">Amidase</fullName>
    </submittedName>
</protein>
<accession>A0ABV9Z1G5</accession>
<dbReference type="PANTHER" id="PTHR11895:SF7">
    <property type="entry name" value="GLUTAMYL-TRNA(GLN) AMIDOTRANSFERASE SUBUNIT A, MITOCHONDRIAL"/>
    <property type="match status" value="1"/>
</dbReference>
<evidence type="ECO:0000256" key="1">
    <source>
        <dbReference type="ARBA" id="ARBA00009199"/>
    </source>
</evidence>
<proteinExistence type="inferred from homology"/>
<sequence length="424" mass="45035">MSNPPSLLEARLAFSEGRLTPREYVLACTAKADEVEPWLKSFVTRVANDRLEVSDDGPLGGIPVGVKDIIDTAGLLTTNGSAAYQTNVPSEDADIIARIKALGGTIFGKTVTTEFAWRHPGPTVNPWNRAHTPGGSSSGSAASVAAGIVPLALGTQTVGSVVRPAAYCGVVGFKPSHGIVPREGVHPLSGSLDHVGFFTRNVDDMAYAFGLLADDVVDFPDVDPRTGVEPVDKPRLAILKPPFWNRADAEQQAEFERVVQLLKSAGATLEVLELPARFWDADAIQRILSTEAAVVHQDLIASKPDKVSQRIKDLAAAGREVKAIDYLNDRALQAELQFEFTDRLDGFDAALTLSATGEAPEGLDETGDASFCGPASYLGVPALNVPSGRSKKGLPLGVQVVGPYLEDGHTLRVAKWVEQALAAK</sequence>
<dbReference type="PANTHER" id="PTHR11895">
    <property type="entry name" value="TRANSAMIDASE"/>
    <property type="match status" value="1"/>
</dbReference>
<comment type="caution">
    <text evidence="3">The sequence shown here is derived from an EMBL/GenBank/DDBJ whole genome shotgun (WGS) entry which is preliminary data.</text>
</comment>
<dbReference type="Gene3D" id="3.90.1300.10">
    <property type="entry name" value="Amidase signature (AS) domain"/>
    <property type="match status" value="1"/>
</dbReference>
<dbReference type="InterPro" id="IPR036928">
    <property type="entry name" value="AS_sf"/>
</dbReference>